<sequence length="882" mass="98720">MTEASAVPPHATDGARRDFLIASGWFDLEWYAAAVGESFADEREGLEHFLAHGSRSGVAPNATLAAMQSGSSPVRTGDMEAAVPAPDDPQLLREVAFIEGSGLFDAEFYAARHPSVAAAVDDLLLHFCRFGWREAKQPSAAFDVWHYWSTHLDPAREVVNPLVHYALMGQKQGLTTRAAFLPPRPGTVLSPERGVRRACLFAAYDIDGIIDDSLVEYVRELSRFSDVFLLADCDVDARELHKLDGITAGAWAIRHGAYDFGSYSMLARDLVGWNVLESYDEVLLVNDSSYLLKPLDDVFEQMERSVCDWWGLQATKGVARTAQPVQDVTVPPIPLDQVRGELLARYAEDPEYDFLVGSYFLAYRQPVIRDAGFRRLLDSVHRQRGKGAIVHKYEIGLTQYLVSQGYGFDTYIDALYPFQPIFTNQYFRLLERGFPLLKKYFLYQNHYDTPDLRDWKSRVTALVPEAPVDMLERNLLRTAPHDRLVRSFGIVTGPDGGIEVPTPLDRREFRRADRFSPTFAHWWAFVVSPDSHDLPSSARAVFEEVKDDPEVKKVVLTRSRRLDLGGENVVVLPITSPEGQHELMRCGIVLTAAGPRRALPVTLDDTHAVIALADGIDIEGRPPVELRPERVTTDVVSRVAGFAASSEIDRTLTAARLHPAEYDIGWVTGLPSADLVLASPERVADEIRREEREVRALVGDRRLVLLAPTTPGGGRTPYALDRDDVDWLTAWSEREGAVLGVREGSRSADRAVWRRLRGVGIDLGPLRFRHTAAVLRATDVLVTERAGLALDFTVTGRPVVPFFPDLDTRADRAYVDLEHVMPAPVCRDTGELTSALERVFAQPDPHAVVRYRRSRDLFHRYLDDGSSARVVEQLRRRPWETV</sequence>
<gene>
    <name evidence="2" type="ORF">FHE65_05740</name>
    <name evidence="1" type="ORF">FHE65_06320</name>
</gene>
<dbReference type="GO" id="GO:0047355">
    <property type="term" value="F:CDP-glycerol glycerophosphotransferase activity"/>
    <property type="evidence" value="ECO:0007669"/>
    <property type="project" value="InterPro"/>
</dbReference>
<dbReference type="Gene3D" id="3.40.50.12580">
    <property type="match status" value="1"/>
</dbReference>
<dbReference type="InterPro" id="IPR007739">
    <property type="entry name" value="RgpF"/>
</dbReference>
<dbReference type="GO" id="GO:0016020">
    <property type="term" value="C:membrane"/>
    <property type="evidence" value="ECO:0007669"/>
    <property type="project" value="InterPro"/>
</dbReference>
<dbReference type="Proteomes" id="UP000306740">
    <property type="component" value="Unassembled WGS sequence"/>
</dbReference>
<name>A0A5C4MY55_9ACTN</name>
<dbReference type="Pfam" id="PF05045">
    <property type="entry name" value="RgpF"/>
    <property type="match status" value="1"/>
</dbReference>
<dbReference type="InterPro" id="IPR043148">
    <property type="entry name" value="TagF_C"/>
</dbReference>
<proteinExistence type="predicted"/>
<dbReference type="InterPro" id="IPR007554">
    <property type="entry name" value="Glycerophosphate_synth"/>
</dbReference>
<evidence type="ECO:0000313" key="2">
    <source>
        <dbReference type="EMBL" id="TNC49224.1"/>
    </source>
</evidence>
<evidence type="ECO:0000313" key="3">
    <source>
        <dbReference type="Proteomes" id="UP000306740"/>
    </source>
</evidence>
<reference evidence="1 3" key="1">
    <citation type="submission" date="2019-05" db="EMBL/GenBank/DDBJ databases">
        <title>Mumia sp. nov., isolated from the intestinal contents of plateau pika (Ochotona curzoniae) in the Qinghai-Tibet plateau of China.</title>
        <authorList>
            <person name="Tian Z."/>
        </authorList>
    </citation>
    <scope>NUCLEOTIDE SEQUENCE [LARGE SCALE GENOMIC DNA]</scope>
    <source>
        <strain evidence="3">527</strain>
        <strain evidence="1">Z527</strain>
    </source>
</reference>
<protein>
    <submittedName>
        <fullName evidence="1">Uncharacterized protein</fullName>
    </submittedName>
</protein>
<accession>A0A5C4MY55</accession>
<dbReference type="AlphaFoldDB" id="A0A5C4MY55"/>
<comment type="caution">
    <text evidence="1">The sequence shown here is derived from an EMBL/GenBank/DDBJ whole genome shotgun (WGS) entry which is preliminary data.</text>
</comment>
<dbReference type="OrthoDB" id="9815339at2"/>
<dbReference type="RefSeq" id="WP_139105487.1">
    <property type="nucleotide sequence ID" value="NZ_VDFR01000027.1"/>
</dbReference>
<evidence type="ECO:0000313" key="1">
    <source>
        <dbReference type="EMBL" id="TNC48899.1"/>
    </source>
</evidence>
<organism evidence="1 3">
    <name type="scientific">Mumia zhuanghuii</name>
    <dbReference type="NCBI Taxonomy" id="2585211"/>
    <lineage>
        <taxon>Bacteria</taxon>
        <taxon>Bacillati</taxon>
        <taxon>Actinomycetota</taxon>
        <taxon>Actinomycetes</taxon>
        <taxon>Propionibacteriales</taxon>
        <taxon>Nocardioidaceae</taxon>
        <taxon>Mumia</taxon>
    </lineage>
</organism>
<dbReference type="Pfam" id="PF04464">
    <property type="entry name" value="Glyphos_transf"/>
    <property type="match status" value="1"/>
</dbReference>
<dbReference type="EMBL" id="VDFR01000027">
    <property type="protein sequence ID" value="TNC49224.1"/>
    <property type="molecule type" value="Genomic_DNA"/>
</dbReference>
<dbReference type="EMBL" id="VDFR01000031">
    <property type="protein sequence ID" value="TNC48899.1"/>
    <property type="molecule type" value="Genomic_DNA"/>
</dbReference>